<sequence>MLLTNSFEGFEKQLTHAEKSPATIRSYIMSCKRFAEAIQTKYNRPVFLEQIQEKDIEEYLYDLKVNKGYKPSSINVTLNGLRNLFKYAMRNHFVEKDPTAYIETLKNHKERRDFLTVEEIQLLLSTMNHSLGNLVVRTLAFTGLRISECLALTMNDIDFDKNRVYVRNGKGNKPRTLPLSQDLKPYLIAYKNGPRRFIQDSDTFFATQKTGKISPVYINRLLKEATTELQWDKRVTCHTLRHSFASKLVKNGTGLPTVAALLGHSDFRTVTAVYVHVDESELQDAVNQLSL</sequence>
<evidence type="ECO:0000256" key="3">
    <source>
        <dbReference type="ARBA" id="ARBA00023125"/>
    </source>
</evidence>
<feature type="domain" description="Tyr recombinase" evidence="6">
    <location>
        <begin position="110"/>
        <end position="287"/>
    </location>
</feature>
<dbReference type="SUPFAM" id="SSF56349">
    <property type="entry name" value="DNA breaking-rejoining enzymes"/>
    <property type="match status" value="1"/>
</dbReference>
<dbReference type="EMBL" id="JACSQY010000010">
    <property type="protein sequence ID" value="MBD7909111.1"/>
    <property type="molecule type" value="Genomic_DNA"/>
</dbReference>
<dbReference type="PROSITE" id="PS51898">
    <property type="entry name" value="TYR_RECOMBINASE"/>
    <property type="match status" value="1"/>
</dbReference>
<evidence type="ECO:0000256" key="1">
    <source>
        <dbReference type="ARBA" id="ARBA00008857"/>
    </source>
</evidence>
<evidence type="ECO:0000256" key="5">
    <source>
        <dbReference type="PROSITE-ProRule" id="PRU01248"/>
    </source>
</evidence>
<keyword evidence="3 5" id="KW-0238">DNA-binding</keyword>
<evidence type="ECO:0000313" key="8">
    <source>
        <dbReference type="EMBL" id="MBD7909111.1"/>
    </source>
</evidence>
<name>A0ABR8PLR5_9BACL</name>
<dbReference type="InterPro" id="IPR010998">
    <property type="entry name" value="Integrase_recombinase_N"/>
</dbReference>
<dbReference type="Pfam" id="PF13495">
    <property type="entry name" value="Phage_int_SAM_4"/>
    <property type="match status" value="1"/>
</dbReference>
<dbReference type="RefSeq" id="WP_191690975.1">
    <property type="nucleotide sequence ID" value="NZ_JACSQY010000010.1"/>
</dbReference>
<gene>
    <name evidence="8" type="ORF">H9659_12320</name>
</gene>
<dbReference type="Gene3D" id="1.10.150.130">
    <property type="match status" value="1"/>
</dbReference>
<reference evidence="8 9" key="1">
    <citation type="submission" date="2020-08" db="EMBL/GenBank/DDBJ databases">
        <title>A Genomic Blueprint of the Chicken Gut Microbiome.</title>
        <authorList>
            <person name="Gilroy R."/>
            <person name="Ravi A."/>
            <person name="Getino M."/>
            <person name="Pursley I."/>
            <person name="Horton D.L."/>
            <person name="Alikhan N.-F."/>
            <person name="Baker D."/>
            <person name="Gharbi K."/>
            <person name="Hall N."/>
            <person name="Watson M."/>
            <person name="Adriaenssens E.M."/>
            <person name="Foster-Nyarko E."/>
            <person name="Jarju S."/>
            <person name="Secka A."/>
            <person name="Antonio M."/>
            <person name="Oren A."/>
            <person name="Chaudhuri R."/>
            <person name="La Ragione R.M."/>
            <person name="Hildebrand F."/>
            <person name="Pallen M.J."/>
        </authorList>
    </citation>
    <scope>NUCLEOTIDE SEQUENCE [LARGE SCALE GENOMIC DNA]</scope>
    <source>
        <strain evidence="8 9">Sa3CUA8</strain>
    </source>
</reference>
<dbReference type="PANTHER" id="PTHR30349">
    <property type="entry name" value="PHAGE INTEGRASE-RELATED"/>
    <property type="match status" value="1"/>
</dbReference>
<dbReference type="Pfam" id="PF00589">
    <property type="entry name" value="Phage_integrase"/>
    <property type="match status" value="1"/>
</dbReference>
<dbReference type="PROSITE" id="PS51900">
    <property type="entry name" value="CB"/>
    <property type="match status" value="1"/>
</dbReference>
<keyword evidence="4" id="KW-0233">DNA recombination</keyword>
<dbReference type="PANTHER" id="PTHR30349:SF64">
    <property type="entry name" value="PROPHAGE INTEGRASE INTD-RELATED"/>
    <property type="match status" value="1"/>
</dbReference>
<evidence type="ECO:0000313" key="9">
    <source>
        <dbReference type="Proteomes" id="UP000659496"/>
    </source>
</evidence>
<dbReference type="InterPro" id="IPR004107">
    <property type="entry name" value="Integrase_SAM-like_N"/>
</dbReference>
<organism evidence="8 9">
    <name type="scientific">Sporosarcina gallistercoris</name>
    <dbReference type="NCBI Taxonomy" id="2762245"/>
    <lineage>
        <taxon>Bacteria</taxon>
        <taxon>Bacillati</taxon>
        <taxon>Bacillota</taxon>
        <taxon>Bacilli</taxon>
        <taxon>Bacillales</taxon>
        <taxon>Caryophanaceae</taxon>
        <taxon>Sporosarcina</taxon>
    </lineage>
</organism>
<dbReference type="InterPro" id="IPR002104">
    <property type="entry name" value="Integrase_catalytic"/>
</dbReference>
<dbReference type="Gene3D" id="1.10.443.10">
    <property type="entry name" value="Intergrase catalytic core"/>
    <property type="match status" value="1"/>
</dbReference>
<dbReference type="InterPro" id="IPR011010">
    <property type="entry name" value="DNA_brk_join_enz"/>
</dbReference>
<evidence type="ECO:0000259" key="7">
    <source>
        <dbReference type="PROSITE" id="PS51900"/>
    </source>
</evidence>
<accession>A0ABR8PLR5</accession>
<dbReference type="InterPro" id="IPR013762">
    <property type="entry name" value="Integrase-like_cat_sf"/>
</dbReference>
<evidence type="ECO:0000259" key="6">
    <source>
        <dbReference type="PROSITE" id="PS51898"/>
    </source>
</evidence>
<keyword evidence="9" id="KW-1185">Reference proteome</keyword>
<dbReference type="Proteomes" id="UP000659496">
    <property type="component" value="Unassembled WGS sequence"/>
</dbReference>
<comment type="similarity">
    <text evidence="1">Belongs to the 'phage' integrase family.</text>
</comment>
<dbReference type="InterPro" id="IPR050090">
    <property type="entry name" value="Tyrosine_recombinase_XerCD"/>
</dbReference>
<dbReference type="InterPro" id="IPR044068">
    <property type="entry name" value="CB"/>
</dbReference>
<proteinExistence type="inferred from homology"/>
<evidence type="ECO:0000256" key="4">
    <source>
        <dbReference type="ARBA" id="ARBA00023172"/>
    </source>
</evidence>
<comment type="caution">
    <text evidence="8">The sequence shown here is derived from an EMBL/GenBank/DDBJ whole genome shotgun (WGS) entry which is preliminary data.</text>
</comment>
<evidence type="ECO:0000256" key="2">
    <source>
        <dbReference type="ARBA" id="ARBA00022908"/>
    </source>
</evidence>
<protein>
    <submittedName>
        <fullName evidence="8">Tyrosine-type recombinase/integrase</fullName>
    </submittedName>
</protein>
<feature type="domain" description="Core-binding (CB)" evidence="7">
    <location>
        <begin position="1"/>
        <end position="89"/>
    </location>
</feature>
<keyword evidence="2" id="KW-0229">DNA integration</keyword>